<name>A0A0S4IPS3_BODSA</name>
<gene>
    <name evidence="1" type="ORF">BSAL_00410</name>
</gene>
<dbReference type="Proteomes" id="UP000051952">
    <property type="component" value="Unassembled WGS sequence"/>
</dbReference>
<organism evidence="1 2">
    <name type="scientific">Bodo saltans</name>
    <name type="common">Flagellated protozoan</name>
    <dbReference type="NCBI Taxonomy" id="75058"/>
    <lineage>
        <taxon>Eukaryota</taxon>
        <taxon>Discoba</taxon>
        <taxon>Euglenozoa</taxon>
        <taxon>Kinetoplastea</taxon>
        <taxon>Metakinetoplastina</taxon>
        <taxon>Eubodonida</taxon>
        <taxon>Bodonidae</taxon>
        <taxon>Bodo</taxon>
    </lineage>
</organism>
<accession>A0A0S4IPS3</accession>
<dbReference type="EMBL" id="CYKH01000241">
    <property type="protein sequence ID" value="CUF10980.1"/>
    <property type="molecule type" value="Genomic_DNA"/>
</dbReference>
<protein>
    <submittedName>
        <fullName evidence="1">Uncharacterized protein</fullName>
    </submittedName>
</protein>
<evidence type="ECO:0000313" key="2">
    <source>
        <dbReference type="Proteomes" id="UP000051952"/>
    </source>
</evidence>
<reference evidence="2" key="1">
    <citation type="submission" date="2015-09" db="EMBL/GenBank/DDBJ databases">
        <authorList>
            <consortium name="Pathogen Informatics"/>
        </authorList>
    </citation>
    <scope>NUCLEOTIDE SEQUENCE [LARGE SCALE GENOMIC DNA]</scope>
    <source>
        <strain evidence="2">Lake Konstanz</strain>
    </source>
</reference>
<evidence type="ECO:0000313" key="1">
    <source>
        <dbReference type="EMBL" id="CUF10980.1"/>
    </source>
</evidence>
<dbReference type="AlphaFoldDB" id="A0A0S4IPS3"/>
<dbReference type="VEuPathDB" id="TriTrypDB:BSAL_00410"/>
<sequence length="86" mass="9537">MVVLQHTNCESNSIVEFPFACDVCILFFRFSRHPTAFCFLTKAHANKPLSTVSDKTNVSTLFAFFNVLLLSCEGRTSLSPAIMACV</sequence>
<keyword evidence="2" id="KW-1185">Reference proteome</keyword>
<proteinExistence type="predicted"/>